<dbReference type="AlphaFoldDB" id="A0A8H7UUK3"/>
<dbReference type="OrthoDB" id="2237583at2759"/>
<gene>
    <name evidence="2" type="ORF">INT46_011796</name>
</gene>
<keyword evidence="3" id="KW-1185">Reference proteome</keyword>
<feature type="compositionally biased region" description="Polar residues" evidence="1">
    <location>
        <begin position="10"/>
        <end position="21"/>
    </location>
</feature>
<accession>A0A8H7UUK3</accession>
<evidence type="ECO:0000313" key="2">
    <source>
        <dbReference type="EMBL" id="KAG2196175.1"/>
    </source>
</evidence>
<proteinExistence type="predicted"/>
<dbReference type="EMBL" id="JAEPRC010000488">
    <property type="protein sequence ID" value="KAG2196175.1"/>
    <property type="molecule type" value="Genomic_DNA"/>
</dbReference>
<evidence type="ECO:0000313" key="3">
    <source>
        <dbReference type="Proteomes" id="UP000650833"/>
    </source>
</evidence>
<organism evidence="2 3">
    <name type="scientific">Mucor plumbeus</name>
    <dbReference type="NCBI Taxonomy" id="97098"/>
    <lineage>
        <taxon>Eukaryota</taxon>
        <taxon>Fungi</taxon>
        <taxon>Fungi incertae sedis</taxon>
        <taxon>Mucoromycota</taxon>
        <taxon>Mucoromycotina</taxon>
        <taxon>Mucoromycetes</taxon>
        <taxon>Mucorales</taxon>
        <taxon>Mucorineae</taxon>
        <taxon>Mucoraceae</taxon>
        <taxon>Mucor</taxon>
    </lineage>
</organism>
<sequence length="106" mass="12186">MAKAKRESITKNTPYTRNSKNQPKDKKAIAKNKKPLTKSEKLKNADITNNLDSLMDDLTQHLAPKKKVIKIKNDNMDDTTKLEEEQRRYEKTQDDMDAALGLLTKL</sequence>
<feature type="region of interest" description="Disordered" evidence="1">
    <location>
        <begin position="1"/>
        <end position="44"/>
    </location>
</feature>
<evidence type="ECO:0000256" key="1">
    <source>
        <dbReference type="SAM" id="MobiDB-lite"/>
    </source>
</evidence>
<comment type="caution">
    <text evidence="2">The sequence shown here is derived from an EMBL/GenBank/DDBJ whole genome shotgun (WGS) entry which is preliminary data.</text>
</comment>
<protein>
    <submittedName>
        <fullName evidence="2">Uncharacterized protein</fullName>
    </submittedName>
</protein>
<reference evidence="2" key="1">
    <citation type="submission" date="2020-12" db="EMBL/GenBank/DDBJ databases">
        <title>Metabolic potential, ecology and presence of endohyphal bacteria is reflected in genomic diversity of Mucoromycotina.</title>
        <authorList>
            <person name="Muszewska A."/>
            <person name="Okrasinska A."/>
            <person name="Steczkiewicz K."/>
            <person name="Drgas O."/>
            <person name="Orlowska M."/>
            <person name="Perlinska-Lenart U."/>
            <person name="Aleksandrzak-Piekarczyk T."/>
            <person name="Szatraj K."/>
            <person name="Zielenkiewicz U."/>
            <person name="Pilsyk S."/>
            <person name="Malc E."/>
            <person name="Mieczkowski P."/>
            <person name="Kruszewska J.S."/>
            <person name="Biernat P."/>
            <person name="Pawlowska J."/>
        </authorList>
    </citation>
    <scope>NUCLEOTIDE SEQUENCE</scope>
    <source>
        <strain evidence="2">CBS 226.32</strain>
    </source>
</reference>
<name>A0A8H7UUK3_9FUNG</name>
<dbReference type="Proteomes" id="UP000650833">
    <property type="component" value="Unassembled WGS sequence"/>
</dbReference>